<evidence type="ECO:0000313" key="7">
    <source>
        <dbReference type="EMBL" id="RKP05945.1"/>
    </source>
</evidence>
<sequence length="828" mass="92750">MASRPAQPTKQKSMPSSRSQPTTEQQKSSKAVINTAPSKTAARETADAKLWMKRPTKKHAKAIHRLEIATQQHDVLDAWAMIQTMANDGVLSQLPPAQLGHVFDMLMALQSPVLDDFLQLIRTQGARLPTPRMYARWMRYEADSGRMDGAFNIYWHYRPIALTEGGKPMVHEIVDLICNRGAQVTTSPMMRFAQDLVEANKPWLVAYYEPLMYEASRRYPDGMMKLYIKMAASGYAPPPEVQARLCSGAVQTSDDLATVRTLYASTYAAGGEMTPVTLKKMMGSLVGSSWNAALAIPENRTLCLDRLEYALEVFRKESRRGNIAGPAQRGLLIQRLVAMELYDEAEQFYRTCVRLAGRCAFVDSGYGLILYKRREYKLLEPLVKEVFAYSFRSLPDGRVVGAKDEEIVLTNPLVARLIAVDGSARAAVKDDDTAIVIRSKLSNGEANDMPGRLSFWPFASLVKILISGSRKDANYVAAMDAYRLFRSVGFVDIEVYENMLWAMQEADDMTGMNTILDDMKCTDTPLPIVASQALIEMHLQRDDLASAGRALDAYIKTHPRTRKYDTLVGSPDAGILFSPVMARYAEAGNLDKVKQLFKVGCSFTNIPKTHLANALFVACGVRESVDELLEMAAYAEKQGVVFTTGNYATIIDILAKRDEYEVAREWYERTVAEGIEMDAFLFCSMMQVYSYAGRPAEAKTFYRRERCKHGIAINQAVLSVLCDTAGYHMTIKDLEGFWQDAQCDGVQPDENNYAALAEAYWRLGDMDKATKVLLQDMPQAGYAPNYNMLRTVHYHAGKNGRKDIITQLQPALAKHRQNNQHVEQPVQP</sequence>
<dbReference type="InterPro" id="IPR002885">
    <property type="entry name" value="PPR_rpt"/>
</dbReference>
<evidence type="ECO:0000256" key="4">
    <source>
        <dbReference type="ARBA" id="ARBA00044511"/>
    </source>
</evidence>
<evidence type="ECO:0000256" key="6">
    <source>
        <dbReference type="SAM" id="MobiDB-lite"/>
    </source>
</evidence>
<dbReference type="PANTHER" id="PTHR47447">
    <property type="entry name" value="OS03G0856100 PROTEIN"/>
    <property type="match status" value="1"/>
</dbReference>
<dbReference type="Proteomes" id="UP000271241">
    <property type="component" value="Unassembled WGS sequence"/>
</dbReference>
<proteinExistence type="inferred from homology"/>
<evidence type="ECO:0008006" key="9">
    <source>
        <dbReference type="Google" id="ProtNLM"/>
    </source>
</evidence>
<feature type="repeat" description="PPR" evidence="5">
    <location>
        <begin position="749"/>
        <end position="784"/>
    </location>
</feature>
<evidence type="ECO:0000256" key="3">
    <source>
        <dbReference type="ARBA" id="ARBA00044493"/>
    </source>
</evidence>
<feature type="compositionally biased region" description="Polar residues" evidence="6">
    <location>
        <begin position="1"/>
        <end position="38"/>
    </location>
</feature>
<keyword evidence="2" id="KW-0677">Repeat</keyword>
<evidence type="ECO:0000256" key="5">
    <source>
        <dbReference type="PROSITE-ProRule" id="PRU00708"/>
    </source>
</evidence>
<accession>A0A4P9XJK7</accession>
<comment type="similarity">
    <text evidence="1">Belongs to the CCM1 family.</text>
</comment>
<dbReference type="PANTHER" id="PTHR47447:SF17">
    <property type="entry name" value="OS12G0638900 PROTEIN"/>
    <property type="match status" value="1"/>
</dbReference>
<evidence type="ECO:0000256" key="1">
    <source>
        <dbReference type="ARBA" id="ARBA00006192"/>
    </source>
</evidence>
<dbReference type="EMBL" id="KZ992993">
    <property type="protein sequence ID" value="RKP05945.1"/>
    <property type="molecule type" value="Genomic_DNA"/>
</dbReference>
<dbReference type="Gene3D" id="1.25.40.10">
    <property type="entry name" value="Tetratricopeptide repeat domain"/>
    <property type="match status" value="2"/>
</dbReference>
<comment type="subunit">
    <text evidence="4">Binds to mitochondrial small subunit 15S rRNA.</text>
</comment>
<keyword evidence="8" id="KW-1185">Reference proteome</keyword>
<feature type="region of interest" description="Disordered" evidence="6">
    <location>
        <begin position="1"/>
        <end position="46"/>
    </location>
</feature>
<dbReference type="STRING" id="78915.A0A4P9XJK7"/>
<dbReference type="PROSITE" id="PS51375">
    <property type="entry name" value="PPR"/>
    <property type="match status" value="1"/>
</dbReference>
<comment type="function">
    <text evidence="3">Regulates mitochondrial small subunit maturation by controlling 15S rRNA 5'-end processing. Localizes to the 5' precursor of the 15S rRNA in a position that is subsequently occupied by mS47 in the mature yeast mtSSU. Uses structure and sequence-specific RNA recognition, binding to a single-stranded region of the precursor and specifically recognizing bases -6 to -1. The exchange of Ccm1 for mS47 is coupled to the irreversible removal of precursor rRNA that is accompanied by conformational changes of the mitoribosomal proteins uS5m and mS26. These conformational changes signal completion of 5'-end rRNA processing through protection of the mature 5'-end of the 15S rRNA and stabilization of mS47. The removal of the 5' precursor together with the dissociation of Ccm1 may be catalyzed by the 5'-3' exoribonuclease Pet127. Involved in the specific removal of group I introns in mitochondrial encoded transcripts.</text>
</comment>
<dbReference type="InterPro" id="IPR011990">
    <property type="entry name" value="TPR-like_helical_dom_sf"/>
</dbReference>
<organism evidence="7 8">
    <name type="scientific">Thamnocephalis sphaerospora</name>
    <dbReference type="NCBI Taxonomy" id="78915"/>
    <lineage>
        <taxon>Eukaryota</taxon>
        <taxon>Fungi</taxon>
        <taxon>Fungi incertae sedis</taxon>
        <taxon>Zoopagomycota</taxon>
        <taxon>Zoopagomycotina</taxon>
        <taxon>Zoopagomycetes</taxon>
        <taxon>Zoopagales</taxon>
        <taxon>Sigmoideomycetaceae</taxon>
        <taxon>Thamnocephalis</taxon>
    </lineage>
</organism>
<dbReference type="OrthoDB" id="185373at2759"/>
<gene>
    <name evidence="7" type="ORF">THASP1DRAFT_32227</name>
</gene>
<reference evidence="8" key="1">
    <citation type="journal article" date="2018" name="Nat. Microbiol.">
        <title>Leveraging single-cell genomics to expand the fungal tree of life.</title>
        <authorList>
            <person name="Ahrendt S.R."/>
            <person name="Quandt C.A."/>
            <person name="Ciobanu D."/>
            <person name="Clum A."/>
            <person name="Salamov A."/>
            <person name="Andreopoulos B."/>
            <person name="Cheng J.F."/>
            <person name="Woyke T."/>
            <person name="Pelin A."/>
            <person name="Henrissat B."/>
            <person name="Reynolds N.K."/>
            <person name="Benny G.L."/>
            <person name="Smith M.E."/>
            <person name="James T.Y."/>
            <person name="Grigoriev I.V."/>
        </authorList>
    </citation>
    <scope>NUCLEOTIDE SEQUENCE [LARGE SCALE GENOMIC DNA]</scope>
    <source>
        <strain evidence="8">RSA 1356</strain>
    </source>
</reference>
<name>A0A4P9XJK7_9FUNG</name>
<dbReference type="AlphaFoldDB" id="A0A4P9XJK7"/>
<evidence type="ECO:0000256" key="2">
    <source>
        <dbReference type="ARBA" id="ARBA00022737"/>
    </source>
</evidence>
<evidence type="ECO:0000313" key="8">
    <source>
        <dbReference type="Proteomes" id="UP000271241"/>
    </source>
</evidence>
<protein>
    <recommendedName>
        <fullName evidence="9">Pentacotripeptide-repeat region of PRORP domain-containing protein</fullName>
    </recommendedName>
</protein>